<protein>
    <recommendedName>
        <fullName evidence="3">NB-ARC domain-containing protein</fullName>
    </recommendedName>
</protein>
<organism evidence="1 2">
    <name type="scientific">Capsicum baccatum</name>
    <name type="common">Peruvian pepper</name>
    <dbReference type="NCBI Taxonomy" id="33114"/>
    <lineage>
        <taxon>Eukaryota</taxon>
        <taxon>Viridiplantae</taxon>
        <taxon>Streptophyta</taxon>
        <taxon>Embryophyta</taxon>
        <taxon>Tracheophyta</taxon>
        <taxon>Spermatophyta</taxon>
        <taxon>Magnoliopsida</taxon>
        <taxon>eudicotyledons</taxon>
        <taxon>Gunneridae</taxon>
        <taxon>Pentapetalae</taxon>
        <taxon>asterids</taxon>
        <taxon>lamiids</taxon>
        <taxon>Solanales</taxon>
        <taxon>Solanaceae</taxon>
        <taxon>Solanoideae</taxon>
        <taxon>Capsiceae</taxon>
        <taxon>Capsicum</taxon>
    </lineage>
</organism>
<dbReference type="Proteomes" id="UP000224567">
    <property type="component" value="Unassembled WGS sequence"/>
</dbReference>
<dbReference type="PANTHER" id="PTHR15140:SF52">
    <property type="entry name" value="LATE BLIGHT RESISTANCE PROTEIN HOMOLOG R1A-4"/>
    <property type="match status" value="1"/>
</dbReference>
<reference evidence="2" key="2">
    <citation type="journal article" date="2017" name="J. Anim. Genet.">
        <title>Multiple reference genome sequences of hot pepper reveal the massive evolution of plant disease resistance genes by retroduplication.</title>
        <authorList>
            <person name="Kim S."/>
            <person name="Park J."/>
            <person name="Yeom S.-I."/>
            <person name="Kim Y.-M."/>
            <person name="Seo E."/>
            <person name="Kim K.-T."/>
            <person name="Kim M.-S."/>
            <person name="Lee J.M."/>
            <person name="Cheong K."/>
            <person name="Shin H.-S."/>
            <person name="Kim S.-B."/>
            <person name="Han K."/>
            <person name="Lee J."/>
            <person name="Park M."/>
            <person name="Lee H.-A."/>
            <person name="Lee H.-Y."/>
            <person name="Lee Y."/>
            <person name="Oh S."/>
            <person name="Lee J.H."/>
            <person name="Choi E."/>
            <person name="Choi E."/>
            <person name="Lee S.E."/>
            <person name="Jeon J."/>
            <person name="Kim H."/>
            <person name="Choi G."/>
            <person name="Song H."/>
            <person name="Lee J."/>
            <person name="Lee S.-C."/>
            <person name="Kwon J.-K."/>
            <person name="Lee H.-Y."/>
            <person name="Koo N."/>
            <person name="Hong Y."/>
            <person name="Kim R.W."/>
            <person name="Kang W.-H."/>
            <person name="Huh J.H."/>
            <person name="Kang B.-C."/>
            <person name="Yang T.-J."/>
            <person name="Lee Y.-H."/>
            <person name="Bennetzen J.L."/>
            <person name="Choi D."/>
        </authorList>
    </citation>
    <scope>NUCLEOTIDE SEQUENCE [LARGE SCALE GENOMIC DNA]</scope>
    <source>
        <strain evidence="2">cv. PBC81</strain>
    </source>
</reference>
<evidence type="ECO:0008006" key="3">
    <source>
        <dbReference type="Google" id="ProtNLM"/>
    </source>
</evidence>
<evidence type="ECO:0000313" key="2">
    <source>
        <dbReference type="Proteomes" id="UP000224567"/>
    </source>
</evidence>
<dbReference type="PANTHER" id="PTHR15140">
    <property type="entry name" value="TUBULIN-SPECIFIC CHAPERONE E"/>
    <property type="match status" value="1"/>
</dbReference>
<accession>A0A2G2WGW1</accession>
<name>A0A2G2WGW1_CAPBA</name>
<dbReference type="OrthoDB" id="912689at2759"/>
<sequence>MQGEEWNMGEEDTFENLKYLCLEEVTLAKWEFGEESFPVLEKLALWRCRKLTEIPPNFGDGALNLKIQLWRLNNMLKISWEKTSFRSLARIISHYLRQGCGIYVIKNQPPISAIWRCGVAVSNDQDLHIGAILDLLKYSFCDSCETTDKNLIKNLMQEGSDRDEEPAAQNYSSVARSERIYVWHLPK</sequence>
<comment type="caution">
    <text evidence="1">The sequence shown here is derived from an EMBL/GenBank/DDBJ whole genome shotgun (WGS) entry which is preliminary data.</text>
</comment>
<dbReference type="AlphaFoldDB" id="A0A2G2WGW1"/>
<dbReference type="EMBL" id="MLFT02000006">
    <property type="protein sequence ID" value="PHT44486.1"/>
    <property type="molecule type" value="Genomic_DNA"/>
</dbReference>
<evidence type="ECO:0000313" key="1">
    <source>
        <dbReference type="EMBL" id="PHT44486.1"/>
    </source>
</evidence>
<reference evidence="1 2" key="1">
    <citation type="journal article" date="2017" name="Genome Biol.">
        <title>New reference genome sequences of hot pepper reveal the massive evolution of plant disease-resistance genes by retroduplication.</title>
        <authorList>
            <person name="Kim S."/>
            <person name="Park J."/>
            <person name="Yeom S.I."/>
            <person name="Kim Y.M."/>
            <person name="Seo E."/>
            <person name="Kim K.T."/>
            <person name="Kim M.S."/>
            <person name="Lee J.M."/>
            <person name="Cheong K."/>
            <person name="Shin H.S."/>
            <person name="Kim S.B."/>
            <person name="Han K."/>
            <person name="Lee J."/>
            <person name="Park M."/>
            <person name="Lee H.A."/>
            <person name="Lee H.Y."/>
            <person name="Lee Y."/>
            <person name="Oh S."/>
            <person name="Lee J.H."/>
            <person name="Choi E."/>
            <person name="Choi E."/>
            <person name="Lee S.E."/>
            <person name="Jeon J."/>
            <person name="Kim H."/>
            <person name="Choi G."/>
            <person name="Song H."/>
            <person name="Lee J."/>
            <person name="Lee S.C."/>
            <person name="Kwon J.K."/>
            <person name="Lee H.Y."/>
            <person name="Koo N."/>
            <person name="Hong Y."/>
            <person name="Kim R.W."/>
            <person name="Kang W.H."/>
            <person name="Huh J.H."/>
            <person name="Kang B.C."/>
            <person name="Yang T.J."/>
            <person name="Lee Y.H."/>
            <person name="Bennetzen J.L."/>
            <person name="Choi D."/>
        </authorList>
    </citation>
    <scope>NUCLEOTIDE SEQUENCE [LARGE SCALE GENOMIC DNA]</scope>
    <source>
        <strain evidence="2">cv. PBC81</strain>
    </source>
</reference>
<proteinExistence type="predicted"/>
<gene>
    <name evidence="1" type="ORF">CQW23_13644</name>
</gene>
<keyword evidence="2" id="KW-1185">Reference proteome</keyword>